<dbReference type="Proteomes" id="UP000002313">
    <property type="component" value="Chromosome III"/>
</dbReference>
<feature type="domain" description="DH" evidence="3">
    <location>
        <begin position="6"/>
        <end position="219"/>
    </location>
</feature>
<dbReference type="PANTHER" id="PTHR46572:SF1">
    <property type="entry name" value="RHO1 GUANINE NUCLEOTIDE EXCHANGE FACTOR TUS1"/>
    <property type="match status" value="1"/>
</dbReference>
<dbReference type="GO" id="GO:0005085">
    <property type="term" value="F:guanyl-nucleotide exchange factor activity"/>
    <property type="evidence" value="ECO:0007669"/>
    <property type="project" value="UniProtKB-KW"/>
</dbReference>
<dbReference type="Pfam" id="PF00621">
    <property type="entry name" value="RhoGEF"/>
    <property type="match status" value="1"/>
</dbReference>
<feature type="domain" description="CNH" evidence="4">
    <location>
        <begin position="493"/>
        <end position="774"/>
    </location>
</feature>
<evidence type="ECO:0000313" key="6">
    <source>
        <dbReference type="Proteomes" id="UP000002313"/>
    </source>
</evidence>
<evidence type="ECO:0000259" key="3">
    <source>
        <dbReference type="PROSITE" id="PS50010"/>
    </source>
</evidence>
<evidence type="ECO:0000256" key="1">
    <source>
        <dbReference type="ARBA" id="ARBA00022658"/>
    </source>
</evidence>
<dbReference type="InterPro" id="IPR000219">
    <property type="entry name" value="DH_dom"/>
</dbReference>
<evidence type="ECO:0000259" key="4">
    <source>
        <dbReference type="PROSITE" id="PS50219"/>
    </source>
</evidence>
<dbReference type="VEuPathDB" id="MicrosporidiaDB:Eint_030460"/>
<accession>E0S655</accession>
<dbReference type="SMART" id="SM00325">
    <property type="entry name" value="RhoGEF"/>
    <property type="match status" value="1"/>
</dbReference>
<dbReference type="Gene3D" id="1.20.900.10">
    <property type="entry name" value="Dbl homology (DH) domain"/>
    <property type="match status" value="1"/>
</dbReference>
<keyword evidence="6" id="KW-1185">Reference proteome</keyword>
<dbReference type="InterPro" id="IPR001180">
    <property type="entry name" value="CNH_dom"/>
</dbReference>
<dbReference type="AlphaFoldDB" id="E0S655"/>
<dbReference type="OrthoDB" id="2272012at2759"/>
<feature type="compositionally biased region" description="Basic and acidic residues" evidence="2">
    <location>
        <begin position="455"/>
        <end position="464"/>
    </location>
</feature>
<dbReference type="PROSITE" id="PS50219">
    <property type="entry name" value="CNH"/>
    <property type="match status" value="1"/>
</dbReference>
<evidence type="ECO:0000256" key="2">
    <source>
        <dbReference type="SAM" id="MobiDB-lite"/>
    </source>
</evidence>
<dbReference type="SUPFAM" id="SSF48065">
    <property type="entry name" value="DBL homology domain (DH-domain)"/>
    <property type="match status" value="1"/>
</dbReference>
<evidence type="ECO:0000313" key="5">
    <source>
        <dbReference type="EMBL" id="ADM11190.1"/>
    </source>
</evidence>
<feature type="region of interest" description="Disordered" evidence="2">
    <location>
        <begin position="790"/>
        <end position="812"/>
    </location>
</feature>
<dbReference type="KEGG" id="ein:Eint_030460"/>
<sequence>MAKLRKVIEAIGEIFKSEQNYIQDLLMWERDFRIWILNCPLFSTPKIKYEICDRIFINLENIQKLHENIYKDMKKMNLSIYSEITGNHELKNTEEYMIDKVDINNPKIQKLEYVSIYEKYIEEFELYKEYVRRLPKADFELEKLIFRLPEFEKGVENFLKEKNAEFLGVKHFLYRPSQKLARYPMLLRAVAKNTEGELKSAYENLIEKFMKIAKNADKEFNRFGTQFAIYRLGINFSYKKEVRNQHCLALFQKKRRLLKEGKVLVRGETKEDSPTCKLFIFDHLILICDYPKNKFAEIFIREEPIFMARLVVLKKDTGFFPQDESFEELSPLLLFEIGGDKAQGLYFQDKGERDVYYNIIQKAILQARSKLRSDVTIEELPFNIDEPVKYVCKATDFDWYGESLSSSGSLEEESFSTPSEEEKSFSEDSEEKEVEVEDNELIEIVNRFLEIKKKNSEEEKRQSEETDQIGSQTKPKKGQSLWKILFPTADFFVSSIQLPPPLNRRDDAEYIFAQKNMYIIATSDGVCRFFNNRIDKILERKVKKIIYDSTYEIMLYQSESILYASHFNVESTSLEENVLKDDIEDFFYGITKQGPCIASTDSGDGKSFSIFLFLAIVSNRSIVIELSRRLYVGLQVYNVFFCSDKIVIASKDFEIIDMETLRTEELLQIYDPFIPVLFQGLQGITARSIFPVSPHEFLLCFDSIGFIVDEIGKLKRTDVIFLWNCVPIEFKVIRNYVICIGANVINIFCLKTGLLVFSKFQDGLRFVTGSLEPLVHDGRKFYKIIFGEDSEEEDIPDSQSKDQDRKEGSKEQ</sequence>
<dbReference type="Pfam" id="PF00780">
    <property type="entry name" value="CNH"/>
    <property type="match status" value="1"/>
</dbReference>
<name>E0S655_ENCIT</name>
<gene>
    <name evidence="5" type="ORF">Eint_030460</name>
</gene>
<feature type="compositionally biased region" description="Acidic residues" evidence="2">
    <location>
        <begin position="427"/>
        <end position="437"/>
    </location>
</feature>
<reference evidence="5 6" key="2">
    <citation type="journal article" date="2012" name="Proc. Natl. Acad. Sci. U.S.A.">
        <title>Gain and loss of multiple functionally related, horizontally transferred genes in the reduced genomes of two microsporidian parasites.</title>
        <authorList>
            <person name="Pombert J.-F."/>
            <person name="Selman M."/>
            <person name="Burki F."/>
            <person name="Bardell F.T."/>
            <person name="Farinelli L."/>
            <person name="Solter L.F."/>
            <person name="Whitman D.W."/>
            <person name="Weiss L.M."/>
            <person name="Corradi N."/>
            <person name="Keeling P.J."/>
        </authorList>
    </citation>
    <scope>NUCLEOTIDE SEQUENCE [LARGE SCALE GENOMIC DNA]</scope>
    <source>
        <strain evidence="5 6">ATCC 50506</strain>
    </source>
</reference>
<feature type="compositionally biased region" description="Basic and acidic residues" evidence="2">
    <location>
        <begin position="799"/>
        <end position="812"/>
    </location>
</feature>
<proteinExistence type="predicted"/>
<reference evidence="5 6" key="1">
    <citation type="journal article" date="2010" name="Nat. Commun.">
        <title>The complete sequence of the smallest known nuclear genome from the microsporidian Encephalitozoon intestinalis.</title>
        <authorList>
            <person name="Corradi N."/>
            <person name="Pombert J.-F."/>
            <person name="Farinelli L."/>
            <person name="Didier E.S."/>
            <person name="Keeling P.J."/>
        </authorList>
    </citation>
    <scope>NUCLEOTIDE SEQUENCE [LARGE SCALE GENOMIC DNA]</scope>
    <source>
        <strain evidence="5 6">ATCC 50506</strain>
    </source>
</reference>
<dbReference type="PANTHER" id="PTHR46572">
    <property type="entry name" value="RHO1 GDP-GTP EXCHANGE PROTEIN 1-RELATED"/>
    <property type="match status" value="1"/>
</dbReference>
<feature type="region of interest" description="Disordered" evidence="2">
    <location>
        <begin position="405"/>
        <end position="437"/>
    </location>
</feature>
<organism evidence="5 6">
    <name type="scientific">Encephalitozoon intestinalis (strain ATCC 50506)</name>
    <name type="common">Microsporidian parasite</name>
    <name type="synonym">Septata intestinalis</name>
    <dbReference type="NCBI Taxonomy" id="876142"/>
    <lineage>
        <taxon>Eukaryota</taxon>
        <taxon>Fungi</taxon>
        <taxon>Fungi incertae sedis</taxon>
        <taxon>Microsporidia</taxon>
        <taxon>Unikaryonidae</taxon>
        <taxon>Encephalitozoon</taxon>
    </lineage>
</organism>
<dbReference type="GeneID" id="9698962"/>
<protein>
    <submittedName>
        <fullName evidence="5">Rho/Rac/Cdc42-like GTPases guanine nucleotide exchange factor</fullName>
    </submittedName>
</protein>
<dbReference type="HOGENOM" id="CLU_018585_0_0_1"/>
<dbReference type="PROSITE" id="PS50010">
    <property type="entry name" value="DH_2"/>
    <property type="match status" value="1"/>
</dbReference>
<keyword evidence="1" id="KW-0344">Guanine-nucleotide releasing factor</keyword>
<feature type="region of interest" description="Disordered" evidence="2">
    <location>
        <begin position="455"/>
        <end position="475"/>
    </location>
</feature>
<dbReference type="EMBL" id="CP001944">
    <property type="protein sequence ID" value="ADM11190.1"/>
    <property type="molecule type" value="Genomic_DNA"/>
</dbReference>
<dbReference type="InterPro" id="IPR035899">
    <property type="entry name" value="DBL_dom_sf"/>
</dbReference>
<dbReference type="InterPro" id="IPR052233">
    <property type="entry name" value="Rho-type_GEFs"/>
</dbReference>
<dbReference type="RefSeq" id="XP_003072550.1">
    <property type="nucleotide sequence ID" value="XM_003072504.1"/>
</dbReference>